<dbReference type="eggNOG" id="ENOG5033PIN">
    <property type="taxonomic scope" value="Bacteria"/>
</dbReference>
<dbReference type="STRING" id="316274.Haur_1955"/>
<dbReference type="HOGENOM" id="CLU_356727_0_0_0"/>
<dbReference type="Proteomes" id="UP000000787">
    <property type="component" value="Chromosome"/>
</dbReference>
<accession>A9AUS1</accession>
<keyword evidence="2" id="KW-1185">Reference proteome</keyword>
<evidence type="ECO:0000313" key="1">
    <source>
        <dbReference type="EMBL" id="ABX04598.1"/>
    </source>
</evidence>
<protein>
    <submittedName>
        <fullName evidence="1">Uncharacterized protein</fullName>
    </submittedName>
</protein>
<dbReference type="InParanoid" id="A9AUS1"/>
<evidence type="ECO:0000313" key="2">
    <source>
        <dbReference type="Proteomes" id="UP000000787"/>
    </source>
</evidence>
<dbReference type="EMBL" id="CP000875">
    <property type="protein sequence ID" value="ABX04598.1"/>
    <property type="molecule type" value="Genomic_DNA"/>
</dbReference>
<dbReference type="KEGG" id="hau:Haur_1955"/>
<sequence length="786" mass="90305">MVYSPTPIEQSTFATIQARLIELLLRHNQANFQQFVAAFAGFAIEDDPTLTRYRDLATMFHLRDELFEHILPRIVRRLSFAAPRSLVVEEPPARGQIDWDRTLAATWDERPGEPPLTMVTRQQRRDFAIPENLLTVVALLEYHQLGEALLWDENLAVGAAALRHPLTEIVERCERELAFPQFASLRSQATQIIAGLHSEYSDGPNLVLHVSNNLIPGSNSAYQDLIEWYQRLHNLQLLRRLPTSPDHDLLGSNPDRDNYLYQLWIFYELADLLTEQQKLELIVYPKVKASVRLQFRWGSGDDEVRYELRHDQAVPNPSANWTTSAARDQVPNVRPDFYLTRIHPPMLKIVHEGQQFWREPGIIWDAKYYRPFDLDQPHKVPAEPIKRMIADLALLGEEHGTLLFAFLRPNTNDHSEQAANSGPSTANYRITPAPGLAHNVMPTQAVHLHQLQPQSSNQLTNVQQTLIELLETAHKQLSQPRQIACHGMFLDTLSTTDRLPLLARYGIAGNELDEVVLCPKPHIGEWRIDLVHRGRQCCEDPHVCQIIGWPNRRKPIRPLRTAADLLNELKHILATTDELDEQTLARIVKEVESLTRQFASINNIQWEYYFNRVRDLGMRQTFDRLDTYAKESLALAIFLTDQLDSINAPDFSAPAIHIGSVMERMLKERVFTGVRLLGDLARPHNQTMGKLTFLEYKPWADQANWDLITKHVKRHWQPEVTFNEMDYSFNFIKFIQLLNRVKDARNNAAHVEPVSRTAYGAMQDLVCQMSPLGRGLLDVLLLAWQG</sequence>
<reference evidence="1 2" key="1">
    <citation type="journal article" date="2011" name="Stand. Genomic Sci.">
        <title>Complete genome sequence of the filamentous gliding predatory bacterium Herpetosiphon aurantiacus type strain (114-95(T)).</title>
        <authorList>
            <person name="Kiss H."/>
            <person name="Nett M."/>
            <person name="Domin N."/>
            <person name="Martin K."/>
            <person name="Maresca J.A."/>
            <person name="Copeland A."/>
            <person name="Lapidus A."/>
            <person name="Lucas S."/>
            <person name="Berry K.W."/>
            <person name="Glavina Del Rio T."/>
            <person name="Dalin E."/>
            <person name="Tice H."/>
            <person name="Pitluck S."/>
            <person name="Richardson P."/>
            <person name="Bruce D."/>
            <person name="Goodwin L."/>
            <person name="Han C."/>
            <person name="Detter J.C."/>
            <person name="Schmutz J."/>
            <person name="Brettin T."/>
            <person name="Land M."/>
            <person name="Hauser L."/>
            <person name="Kyrpides N.C."/>
            <person name="Ivanova N."/>
            <person name="Goker M."/>
            <person name="Woyke T."/>
            <person name="Klenk H.P."/>
            <person name="Bryant D.A."/>
        </authorList>
    </citation>
    <scope>NUCLEOTIDE SEQUENCE [LARGE SCALE GENOMIC DNA]</scope>
    <source>
        <strain evidence="2">ATCC 23779 / DSM 785 / 114-95</strain>
    </source>
</reference>
<gene>
    <name evidence="1" type="ordered locus">Haur_1955</name>
</gene>
<dbReference type="AlphaFoldDB" id="A9AUS1"/>
<proteinExistence type="predicted"/>
<name>A9AUS1_HERA2</name>
<dbReference type="BioCyc" id="HAUR316274:GHYA-1984-MONOMER"/>
<organism evidence="1 2">
    <name type="scientific">Herpetosiphon aurantiacus (strain ATCC 23779 / DSM 785 / 114-95)</name>
    <dbReference type="NCBI Taxonomy" id="316274"/>
    <lineage>
        <taxon>Bacteria</taxon>
        <taxon>Bacillati</taxon>
        <taxon>Chloroflexota</taxon>
        <taxon>Chloroflexia</taxon>
        <taxon>Herpetosiphonales</taxon>
        <taxon>Herpetosiphonaceae</taxon>
        <taxon>Herpetosiphon</taxon>
    </lineage>
</organism>